<keyword evidence="3" id="KW-1185">Reference proteome</keyword>
<gene>
    <name evidence="2" type="ORF">HHI36_001154</name>
</gene>
<feature type="region of interest" description="Disordered" evidence="1">
    <location>
        <begin position="60"/>
        <end position="106"/>
    </location>
</feature>
<name>A0ABD2P851_9CUCU</name>
<proteinExistence type="predicted"/>
<feature type="compositionally biased region" description="Basic and acidic residues" evidence="1">
    <location>
        <begin position="89"/>
        <end position="106"/>
    </location>
</feature>
<feature type="compositionally biased region" description="Basic and acidic residues" evidence="1">
    <location>
        <begin position="60"/>
        <end position="78"/>
    </location>
</feature>
<reference evidence="2 3" key="1">
    <citation type="journal article" date="2021" name="BMC Biol.">
        <title>Horizontally acquired antibacterial genes associated with adaptive radiation of ladybird beetles.</title>
        <authorList>
            <person name="Li H.S."/>
            <person name="Tang X.F."/>
            <person name="Huang Y.H."/>
            <person name="Xu Z.Y."/>
            <person name="Chen M.L."/>
            <person name="Du X.Y."/>
            <person name="Qiu B.Y."/>
            <person name="Chen P.T."/>
            <person name="Zhang W."/>
            <person name="Slipinski A."/>
            <person name="Escalona H.E."/>
            <person name="Waterhouse R.M."/>
            <person name="Zwick A."/>
            <person name="Pang H."/>
        </authorList>
    </citation>
    <scope>NUCLEOTIDE SEQUENCE [LARGE SCALE GENOMIC DNA]</scope>
    <source>
        <strain evidence="2">SYSU2018</strain>
    </source>
</reference>
<feature type="non-terminal residue" evidence="2">
    <location>
        <position position="106"/>
    </location>
</feature>
<evidence type="ECO:0000313" key="2">
    <source>
        <dbReference type="EMBL" id="KAL3286655.1"/>
    </source>
</evidence>
<dbReference type="EMBL" id="JABFTP020000185">
    <property type="protein sequence ID" value="KAL3286655.1"/>
    <property type="molecule type" value="Genomic_DNA"/>
</dbReference>
<evidence type="ECO:0000256" key="1">
    <source>
        <dbReference type="SAM" id="MobiDB-lite"/>
    </source>
</evidence>
<organism evidence="2 3">
    <name type="scientific">Cryptolaemus montrouzieri</name>
    <dbReference type="NCBI Taxonomy" id="559131"/>
    <lineage>
        <taxon>Eukaryota</taxon>
        <taxon>Metazoa</taxon>
        <taxon>Ecdysozoa</taxon>
        <taxon>Arthropoda</taxon>
        <taxon>Hexapoda</taxon>
        <taxon>Insecta</taxon>
        <taxon>Pterygota</taxon>
        <taxon>Neoptera</taxon>
        <taxon>Endopterygota</taxon>
        <taxon>Coleoptera</taxon>
        <taxon>Polyphaga</taxon>
        <taxon>Cucujiformia</taxon>
        <taxon>Coccinelloidea</taxon>
        <taxon>Coccinellidae</taxon>
        <taxon>Scymninae</taxon>
        <taxon>Scymnini</taxon>
        <taxon>Cryptolaemus</taxon>
    </lineage>
</organism>
<sequence length="106" mass="12738">MFDSGIYFNKPLIPFSLRLDELKAAMRTNLPVEQRIEMARKQQAARAAARLDREQARIAKEIERSERQEAARRDREARSQQIMEAKRKRQEELEKQKQEEQQRKQQ</sequence>
<dbReference type="AlphaFoldDB" id="A0ABD2P851"/>
<dbReference type="Proteomes" id="UP001516400">
    <property type="component" value="Unassembled WGS sequence"/>
</dbReference>
<comment type="caution">
    <text evidence="2">The sequence shown here is derived from an EMBL/GenBank/DDBJ whole genome shotgun (WGS) entry which is preliminary data.</text>
</comment>
<protein>
    <submittedName>
        <fullName evidence="2">Uncharacterized protein</fullName>
    </submittedName>
</protein>
<accession>A0ABD2P851</accession>
<evidence type="ECO:0000313" key="3">
    <source>
        <dbReference type="Proteomes" id="UP001516400"/>
    </source>
</evidence>